<evidence type="ECO:0000256" key="14">
    <source>
        <dbReference type="ARBA" id="ARBA00047929"/>
    </source>
</evidence>
<evidence type="ECO:0000256" key="13">
    <source>
        <dbReference type="ARBA" id="ARBA00039158"/>
    </source>
</evidence>
<comment type="similarity">
    <text evidence="3">Belongs to the class-II aminoacyl-tRNA synthetase family. Type-1 seryl-tRNA synthetase subfamily.</text>
</comment>
<feature type="region of interest" description="Disordered" evidence="17">
    <location>
        <begin position="1"/>
        <end position="41"/>
    </location>
</feature>
<evidence type="ECO:0000256" key="2">
    <source>
        <dbReference type="ARBA" id="ARBA00005045"/>
    </source>
</evidence>
<proteinExistence type="inferred from homology"/>
<dbReference type="InterPro" id="IPR042103">
    <property type="entry name" value="SerRS_1_N_sf"/>
</dbReference>
<keyword evidence="7" id="KW-0547">Nucleotide-binding</keyword>
<dbReference type="InterPro" id="IPR006195">
    <property type="entry name" value="aa-tRNA-synth_II"/>
</dbReference>
<accession>A0A8J2SSA0</accession>
<dbReference type="InterPro" id="IPR002317">
    <property type="entry name" value="Ser-tRNA-ligase_type_1"/>
</dbReference>
<dbReference type="CDD" id="cd00770">
    <property type="entry name" value="SerRS_core"/>
    <property type="match status" value="1"/>
</dbReference>
<evidence type="ECO:0000256" key="17">
    <source>
        <dbReference type="SAM" id="MobiDB-lite"/>
    </source>
</evidence>
<gene>
    <name evidence="19" type="ORF">PECAL_3P20950</name>
</gene>
<reference evidence="19" key="1">
    <citation type="submission" date="2021-11" db="EMBL/GenBank/DDBJ databases">
        <authorList>
            <consortium name="Genoscope - CEA"/>
            <person name="William W."/>
        </authorList>
    </citation>
    <scope>NUCLEOTIDE SEQUENCE</scope>
</reference>
<feature type="compositionally biased region" description="Low complexity" evidence="17">
    <location>
        <begin position="1"/>
        <end position="32"/>
    </location>
</feature>
<evidence type="ECO:0000256" key="12">
    <source>
        <dbReference type="ARBA" id="ARBA00033352"/>
    </source>
</evidence>
<dbReference type="NCBIfam" id="TIGR00414">
    <property type="entry name" value="serS"/>
    <property type="match status" value="1"/>
</dbReference>
<evidence type="ECO:0000256" key="8">
    <source>
        <dbReference type="ARBA" id="ARBA00022840"/>
    </source>
</evidence>
<comment type="caution">
    <text evidence="19">The sequence shown here is derived from an EMBL/GenBank/DDBJ whole genome shotgun (WGS) entry which is preliminary data.</text>
</comment>
<dbReference type="InterPro" id="IPR045864">
    <property type="entry name" value="aa-tRNA-synth_II/BPL/LPL"/>
</dbReference>
<dbReference type="GO" id="GO:0006434">
    <property type="term" value="P:seryl-tRNA aminoacylation"/>
    <property type="evidence" value="ECO:0007669"/>
    <property type="project" value="InterPro"/>
</dbReference>
<sequence>MSSAKSGAAAAASTTTTGWPCAKRSNSASRTSRGARRRLSELRPPWLARSVGTSAAASGSSAARMNPTRIFGAFGAAQGWIWPPNTRERMPASPKLATCSRVHPRLRPLSARPSAAGVALELRSLKDNADVVKAHVAARGGSDDAIESVDAIVELNTKRASLQKDRDAALATRKKLSGTIGKAIKNGEDVDALKAQVAEAGATADAASEQMDSIETEALTLLEALPNVLSDVTPDGRDESDNVVLREWGTDQRKVGDDYQWHDELAEGLSGYDPEAASRVAGARFAVLKGGVARLERALANFFLDAHAANGYEEVSSPLLVSRSALRGTGQLPKFEDDLFRVANHGVRGEDAFLIPTSEVPLTNFWRGETLQEKDLPIRMVAHTPCFRAEAGSYGRDTRGLIRQHQFGKVELVKIVAPEHADAEADALLGDAEALLQALELPYRAVQLCAGDVGFSAQRCVDLEVWLPGQQEYREVSSCSLMGDFQARRMNLRYKPAPSPEDKKPRPRFPCTMNGSGLAVGRALVAVLENHQNADGSVNVPSVLRPYLQGLEVLGK</sequence>
<keyword evidence="6" id="KW-0436">Ligase</keyword>
<evidence type="ECO:0000256" key="1">
    <source>
        <dbReference type="ARBA" id="ARBA00004496"/>
    </source>
</evidence>
<dbReference type="GO" id="GO:0005524">
    <property type="term" value="F:ATP binding"/>
    <property type="evidence" value="ECO:0007669"/>
    <property type="project" value="UniProtKB-KW"/>
</dbReference>
<dbReference type="SUPFAM" id="SSF55681">
    <property type="entry name" value="Class II aaRS and biotin synthetases"/>
    <property type="match status" value="1"/>
</dbReference>
<evidence type="ECO:0000256" key="15">
    <source>
        <dbReference type="ARBA" id="ARBA00048823"/>
    </source>
</evidence>
<keyword evidence="5" id="KW-0963">Cytoplasm</keyword>
<organism evidence="19 20">
    <name type="scientific">Pelagomonas calceolata</name>
    <dbReference type="NCBI Taxonomy" id="35677"/>
    <lineage>
        <taxon>Eukaryota</taxon>
        <taxon>Sar</taxon>
        <taxon>Stramenopiles</taxon>
        <taxon>Ochrophyta</taxon>
        <taxon>Pelagophyceae</taxon>
        <taxon>Pelagomonadales</taxon>
        <taxon>Pelagomonadaceae</taxon>
        <taxon>Pelagomonas</taxon>
    </lineage>
</organism>
<dbReference type="Gene3D" id="3.30.930.10">
    <property type="entry name" value="Bira Bifunctional Protein, Domain 2"/>
    <property type="match status" value="1"/>
</dbReference>
<dbReference type="Pfam" id="PF02403">
    <property type="entry name" value="Seryl_tRNA_N"/>
    <property type="match status" value="1"/>
</dbReference>
<keyword evidence="20" id="KW-1185">Reference proteome</keyword>
<name>A0A8J2SSA0_9STRA</name>
<dbReference type="EC" id="6.1.1.11" evidence="4"/>
<dbReference type="Proteomes" id="UP000789595">
    <property type="component" value="Unassembled WGS sequence"/>
</dbReference>
<comment type="subcellular location">
    <subcellularLocation>
        <location evidence="1">Cytoplasm</location>
    </subcellularLocation>
</comment>
<dbReference type="PROSITE" id="PS50862">
    <property type="entry name" value="AA_TRNA_LIGASE_II"/>
    <property type="match status" value="1"/>
</dbReference>
<evidence type="ECO:0000256" key="4">
    <source>
        <dbReference type="ARBA" id="ARBA00012840"/>
    </source>
</evidence>
<feature type="coiled-coil region" evidence="16">
    <location>
        <begin position="190"/>
        <end position="217"/>
    </location>
</feature>
<dbReference type="PRINTS" id="PR00981">
    <property type="entry name" value="TRNASYNTHSER"/>
</dbReference>
<dbReference type="InterPro" id="IPR015866">
    <property type="entry name" value="Ser-tRNA-synth_1_N"/>
</dbReference>
<feature type="domain" description="Aminoacyl-transfer RNA synthetases class-II family profile" evidence="18">
    <location>
        <begin position="294"/>
        <end position="541"/>
    </location>
</feature>
<evidence type="ECO:0000313" key="20">
    <source>
        <dbReference type="Proteomes" id="UP000789595"/>
    </source>
</evidence>
<evidence type="ECO:0000256" key="7">
    <source>
        <dbReference type="ARBA" id="ARBA00022741"/>
    </source>
</evidence>
<evidence type="ECO:0000256" key="16">
    <source>
        <dbReference type="SAM" id="Coils"/>
    </source>
</evidence>
<evidence type="ECO:0000313" key="19">
    <source>
        <dbReference type="EMBL" id="CAH0372119.1"/>
    </source>
</evidence>
<evidence type="ECO:0000256" key="3">
    <source>
        <dbReference type="ARBA" id="ARBA00010728"/>
    </source>
</evidence>
<comment type="catalytic activity">
    <reaction evidence="15">
        <text>tRNA(Ser) + L-serine + ATP = L-seryl-tRNA(Ser) + AMP + diphosphate + H(+)</text>
        <dbReference type="Rhea" id="RHEA:12292"/>
        <dbReference type="Rhea" id="RHEA-COMP:9669"/>
        <dbReference type="Rhea" id="RHEA-COMP:9703"/>
        <dbReference type="ChEBI" id="CHEBI:15378"/>
        <dbReference type="ChEBI" id="CHEBI:30616"/>
        <dbReference type="ChEBI" id="CHEBI:33019"/>
        <dbReference type="ChEBI" id="CHEBI:33384"/>
        <dbReference type="ChEBI" id="CHEBI:78442"/>
        <dbReference type="ChEBI" id="CHEBI:78533"/>
        <dbReference type="ChEBI" id="CHEBI:456215"/>
        <dbReference type="EC" id="6.1.1.11"/>
    </reaction>
</comment>
<evidence type="ECO:0000256" key="9">
    <source>
        <dbReference type="ARBA" id="ARBA00022917"/>
    </source>
</evidence>
<dbReference type="Gene3D" id="1.10.287.40">
    <property type="entry name" value="Serine-tRNA synthetase, tRNA binding domain"/>
    <property type="match status" value="1"/>
</dbReference>
<protein>
    <recommendedName>
        <fullName evidence="13">Serine--tRNA ligase</fullName>
        <ecNumber evidence="4">6.1.1.11</ecNumber>
    </recommendedName>
    <alternativeName>
        <fullName evidence="11">Seryl-tRNA synthetase</fullName>
    </alternativeName>
    <alternativeName>
        <fullName evidence="12">Seryl-tRNA(Ser/Sec) synthetase</fullName>
    </alternativeName>
</protein>
<evidence type="ECO:0000256" key="5">
    <source>
        <dbReference type="ARBA" id="ARBA00022490"/>
    </source>
</evidence>
<dbReference type="InterPro" id="IPR002314">
    <property type="entry name" value="aa-tRNA-synt_IIb"/>
</dbReference>
<dbReference type="PANTHER" id="PTHR43697">
    <property type="entry name" value="SERYL-TRNA SYNTHETASE"/>
    <property type="match status" value="1"/>
</dbReference>
<comment type="pathway">
    <text evidence="2">Aminoacyl-tRNA biosynthesis; selenocysteinyl-tRNA(Sec) biosynthesis; L-seryl-tRNA(Sec) from L-serine and tRNA(Sec): step 1/1.</text>
</comment>
<keyword evidence="8" id="KW-0067">ATP-binding</keyword>
<evidence type="ECO:0000256" key="6">
    <source>
        <dbReference type="ARBA" id="ARBA00022598"/>
    </source>
</evidence>
<evidence type="ECO:0000259" key="18">
    <source>
        <dbReference type="PROSITE" id="PS50862"/>
    </source>
</evidence>
<dbReference type="GO" id="GO:0005737">
    <property type="term" value="C:cytoplasm"/>
    <property type="evidence" value="ECO:0007669"/>
    <property type="project" value="UniProtKB-SubCell"/>
</dbReference>
<dbReference type="HAMAP" id="MF_00176">
    <property type="entry name" value="Ser_tRNA_synth_type1"/>
    <property type="match status" value="1"/>
</dbReference>
<evidence type="ECO:0000256" key="11">
    <source>
        <dbReference type="ARBA" id="ARBA00031113"/>
    </source>
</evidence>
<dbReference type="PANTHER" id="PTHR43697:SF1">
    <property type="entry name" value="SERINE--TRNA LIGASE"/>
    <property type="match status" value="1"/>
</dbReference>
<keyword evidence="9" id="KW-0648">Protein biosynthesis</keyword>
<dbReference type="Pfam" id="PF00587">
    <property type="entry name" value="tRNA-synt_2b"/>
    <property type="match status" value="1"/>
</dbReference>
<comment type="catalytic activity">
    <reaction evidence="14">
        <text>tRNA(Sec) + L-serine + ATP = L-seryl-tRNA(Sec) + AMP + diphosphate + H(+)</text>
        <dbReference type="Rhea" id="RHEA:42580"/>
        <dbReference type="Rhea" id="RHEA-COMP:9742"/>
        <dbReference type="Rhea" id="RHEA-COMP:10128"/>
        <dbReference type="ChEBI" id="CHEBI:15378"/>
        <dbReference type="ChEBI" id="CHEBI:30616"/>
        <dbReference type="ChEBI" id="CHEBI:33019"/>
        <dbReference type="ChEBI" id="CHEBI:33384"/>
        <dbReference type="ChEBI" id="CHEBI:78442"/>
        <dbReference type="ChEBI" id="CHEBI:78533"/>
        <dbReference type="ChEBI" id="CHEBI:456215"/>
        <dbReference type="EC" id="6.1.1.11"/>
    </reaction>
</comment>
<dbReference type="EMBL" id="CAKKNE010000003">
    <property type="protein sequence ID" value="CAH0372119.1"/>
    <property type="molecule type" value="Genomic_DNA"/>
</dbReference>
<dbReference type="InterPro" id="IPR010978">
    <property type="entry name" value="tRNA-bd_arm"/>
</dbReference>
<dbReference type="SUPFAM" id="SSF46589">
    <property type="entry name" value="tRNA-binding arm"/>
    <property type="match status" value="1"/>
</dbReference>
<evidence type="ECO:0000256" key="10">
    <source>
        <dbReference type="ARBA" id="ARBA00023146"/>
    </source>
</evidence>
<dbReference type="GO" id="GO:0004828">
    <property type="term" value="F:serine-tRNA ligase activity"/>
    <property type="evidence" value="ECO:0007669"/>
    <property type="project" value="UniProtKB-EC"/>
</dbReference>
<dbReference type="OrthoDB" id="10264585at2759"/>
<dbReference type="AlphaFoldDB" id="A0A8J2SSA0"/>
<dbReference type="InterPro" id="IPR033729">
    <property type="entry name" value="SerRS_core"/>
</dbReference>
<keyword evidence="16" id="KW-0175">Coiled coil</keyword>
<keyword evidence="10" id="KW-0030">Aminoacyl-tRNA synthetase</keyword>